<protein>
    <submittedName>
        <fullName evidence="9">Carbohydrate ABC transporter membrane protein 1, CUT1 family</fullName>
    </submittedName>
</protein>
<evidence type="ECO:0000259" key="8">
    <source>
        <dbReference type="PROSITE" id="PS50928"/>
    </source>
</evidence>
<feature type="transmembrane region" description="Helical" evidence="7">
    <location>
        <begin position="223"/>
        <end position="245"/>
    </location>
</feature>
<name>A0AA45WQ00_9BACL</name>
<feature type="transmembrane region" description="Helical" evidence="7">
    <location>
        <begin position="164"/>
        <end position="187"/>
    </location>
</feature>
<dbReference type="EMBL" id="FXTU01000004">
    <property type="protein sequence ID" value="SMP22973.1"/>
    <property type="molecule type" value="Genomic_DNA"/>
</dbReference>
<keyword evidence="2 7" id="KW-0813">Transport</keyword>
<evidence type="ECO:0000256" key="3">
    <source>
        <dbReference type="ARBA" id="ARBA00022475"/>
    </source>
</evidence>
<feature type="transmembrane region" description="Helical" evidence="7">
    <location>
        <begin position="269"/>
        <end position="292"/>
    </location>
</feature>
<dbReference type="PANTHER" id="PTHR30193">
    <property type="entry name" value="ABC TRANSPORTER PERMEASE PROTEIN"/>
    <property type="match status" value="1"/>
</dbReference>
<comment type="caution">
    <text evidence="9">The sequence shown here is derived from an EMBL/GenBank/DDBJ whole genome shotgun (WGS) entry which is preliminary data.</text>
</comment>
<dbReference type="RefSeq" id="WP_223247984.1">
    <property type="nucleotide sequence ID" value="NZ_FXTU01000004.1"/>
</dbReference>
<dbReference type="PANTHER" id="PTHR30193:SF41">
    <property type="entry name" value="DIACETYLCHITOBIOSE UPTAKE SYSTEM PERMEASE PROTEIN NGCF"/>
    <property type="match status" value="1"/>
</dbReference>
<dbReference type="InterPro" id="IPR035906">
    <property type="entry name" value="MetI-like_sf"/>
</dbReference>
<feature type="transmembrane region" description="Helical" evidence="7">
    <location>
        <begin position="117"/>
        <end position="137"/>
    </location>
</feature>
<sequence>MSTRNNAWIAYVFLAPVFIVMTLLVFIPLAQGISYSFTNMNQYNMGNQFLPPSYEWIGLKNYSDLFGTIFQPKSVFRDVLVQTAIWTFVNVFFHFTLGLFLALLLNRKIKGRGIYRMLLMVPWAVPSFVGAFAWQWMYNDKYGLFNLVLKNLGLPAVPWLGDSFWAMFSAILVNVWIGIPFMMVTLLGGLQSIPESLYEAARIDGATWWQQLKNITLPLLKPVAATATTLGIIWTFNMFNIIYLITGGGPVHSTEILVTYAYREAFRNWNLGIASTYGVVILSVLIVFTLFYRRVLKANANEGVYY</sequence>
<dbReference type="GO" id="GO:0055085">
    <property type="term" value="P:transmembrane transport"/>
    <property type="evidence" value="ECO:0007669"/>
    <property type="project" value="InterPro"/>
</dbReference>
<feature type="transmembrane region" description="Helical" evidence="7">
    <location>
        <begin position="84"/>
        <end position="105"/>
    </location>
</feature>
<keyword evidence="3" id="KW-1003">Cell membrane</keyword>
<dbReference type="GO" id="GO:0005886">
    <property type="term" value="C:plasma membrane"/>
    <property type="evidence" value="ECO:0007669"/>
    <property type="project" value="UniProtKB-SubCell"/>
</dbReference>
<feature type="transmembrane region" description="Helical" evidence="7">
    <location>
        <begin position="7"/>
        <end position="30"/>
    </location>
</feature>
<dbReference type="SUPFAM" id="SSF161098">
    <property type="entry name" value="MetI-like"/>
    <property type="match status" value="1"/>
</dbReference>
<dbReference type="InterPro" id="IPR051393">
    <property type="entry name" value="ABC_transporter_permease"/>
</dbReference>
<dbReference type="Gene3D" id="1.10.3720.10">
    <property type="entry name" value="MetI-like"/>
    <property type="match status" value="1"/>
</dbReference>
<keyword evidence="4 7" id="KW-0812">Transmembrane</keyword>
<evidence type="ECO:0000313" key="10">
    <source>
        <dbReference type="Proteomes" id="UP001157946"/>
    </source>
</evidence>
<dbReference type="AlphaFoldDB" id="A0AA45WQ00"/>
<evidence type="ECO:0000256" key="2">
    <source>
        <dbReference type="ARBA" id="ARBA00022448"/>
    </source>
</evidence>
<dbReference type="Proteomes" id="UP001157946">
    <property type="component" value="Unassembled WGS sequence"/>
</dbReference>
<gene>
    <name evidence="9" type="ORF">SAMN06265361_104125</name>
</gene>
<evidence type="ECO:0000256" key="6">
    <source>
        <dbReference type="ARBA" id="ARBA00023136"/>
    </source>
</evidence>
<evidence type="ECO:0000256" key="1">
    <source>
        <dbReference type="ARBA" id="ARBA00004651"/>
    </source>
</evidence>
<evidence type="ECO:0000256" key="4">
    <source>
        <dbReference type="ARBA" id="ARBA00022692"/>
    </source>
</evidence>
<proteinExistence type="inferred from homology"/>
<keyword evidence="6 7" id="KW-0472">Membrane</keyword>
<evidence type="ECO:0000256" key="7">
    <source>
        <dbReference type="RuleBase" id="RU363032"/>
    </source>
</evidence>
<dbReference type="InterPro" id="IPR000515">
    <property type="entry name" value="MetI-like"/>
</dbReference>
<evidence type="ECO:0000256" key="5">
    <source>
        <dbReference type="ARBA" id="ARBA00022989"/>
    </source>
</evidence>
<comment type="subcellular location">
    <subcellularLocation>
        <location evidence="1 7">Cell membrane</location>
        <topology evidence="1 7">Multi-pass membrane protein</topology>
    </subcellularLocation>
</comment>
<dbReference type="CDD" id="cd06261">
    <property type="entry name" value="TM_PBP2"/>
    <property type="match status" value="1"/>
</dbReference>
<keyword evidence="10" id="KW-1185">Reference proteome</keyword>
<dbReference type="Pfam" id="PF00528">
    <property type="entry name" value="BPD_transp_1"/>
    <property type="match status" value="1"/>
</dbReference>
<organism evidence="9 10">
    <name type="scientific">Laceyella tengchongensis</name>
    <dbReference type="NCBI Taxonomy" id="574699"/>
    <lineage>
        <taxon>Bacteria</taxon>
        <taxon>Bacillati</taxon>
        <taxon>Bacillota</taxon>
        <taxon>Bacilli</taxon>
        <taxon>Bacillales</taxon>
        <taxon>Thermoactinomycetaceae</taxon>
        <taxon>Laceyella</taxon>
    </lineage>
</organism>
<evidence type="ECO:0000313" key="9">
    <source>
        <dbReference type="EMBL" id="SMP22973.1"/>
    </source>
</evidence>
<comment type="similarity">
    <text evidence="7">Belongs to the binding-protein-dependent transport system permease family.</text>
</comment>
<accession>A0AA45WQ00</accession>
<keyword evidence="5 7" id="KW-1133">Transmembrane helix</keyword>
<dbReference type="PROSITE" id="PS50928">
    <property type="entry name" value="ABC_TM1"/>
    <property type="match status" value="1"/>
</dbReference>
<feature type="domain" description="ABC transmembrane type-1" evidence="8">
    <location>
        <begin position="80"/>
        <end position="292"/>
    </location>
</feature>
<reference evidence="9" key="1">
    <citation type="submission" date="2017-05" db="EMBL/GenBank/DDBJ databases">
        <authorList>
            <person name="Varghese N."/>
            <person name="Submissions S."/>
        </authorList>
    </citation>
    <scope>NUCLEOTIDE SEQUENCE</scope>
    <source>
        <strain evidence="9">DSM 45262</strain>
    </source>
</reference>